<comment type="caution">
    <text evidence="1">The sequence shown here is derived from an EMBL/GenBank/DDBJ whole genome shotgun (WGS) entry which is preliminary data.</text>
</comment>
<keyword evidence="2" id="KW-1185">Reference proteome</keyword>
<organism evidence="1 2">
    <name type="scientific">Microbulbifer okhotskensis</name>
    <dbReference type="NCBI Taxonomy" id="2926617"/>
    <lineage>
        <taxon>Bacteria</taxon>
        <taxon>Pseudomonadati</taxon>
        <taxon>Pseudomonadota</taxon>
        <taxon>Gammaproteobacteria</taxon>
        <taxon>Cellvibrionales</taxon>
        <taxon>Microbulbiferaceae</taxon>
        <taxon>Microbulbifer</taxon>
    </lineage>
</organism>
<dbReference type="AlphaFoldDB" id="A0A9X2ETC7"/>
<reference evidence="1" key="1">
    <citation type="journal article" date="2022" name="Arch. Microbiol.">
        <title>Microbulbifer okhotskensis sp. nov., isolated from a deep bottom sediment of the Okhotsk Sea.</title>
        <authorList>
            <person name="Romanenko L."/>
            <person name="Kurilenko V."/>
            <person name="Otstavnykh N."/>
            <person name="Velansky P."/>
            <person name="Isaeva M."/>
            <person name="Mikhailov V."/>
        </authorList>
    </citation>
    <scope>NUCLEOTIDE SEQUENCE</scope>
    <source>
        <strain evidence="1">OS29</strain>
    </source>
</reference>
<protein>
    <submittedName>
        <fullName evidence="1">DUF935 domain-containing protein</fullName>
    </submittedName>
</protein>
<dbReference type="InterPro" id="IPR009279">
    <property type="entry name" value="Portal_Mu"/>
</dbReference>
<proteinExistence type="predicted"/>
<gene>
    <name evidence="1" type="ORF">MO867_13565</name>
</gene>
<evidence type="ECO:0000313" key="2">
    <source>
        <dbReference type="Proteomes" id="UP001139028"/>
    </source>
</evidence>
<dbReference type="EMBL" id="JALBWM010000059">
    <property type="protein sequence ID" value="MCO1335361.1"/>
    <property type="molecule type" value="Genomic_DNA"/>
</dbReference>
<dbReference type="Pfam" id="PF06074">
    <property type="entry name" value="Portal_Mu"/>
    <property type="match status" value="1"/>
</dbReference>
<dbReference type="RefSeq" id="WP_252469431.1">
    <property type="nucleotide sequence ID" value="NZ_JALBWM010000059.1"/>
</dbReference>
<sequence>MADFEQTASGILVPANFAAKPTTRSPRPEMQEIATTADGRDITRGYTDPLTVQPAQDSVLQLRGGGDYRVYQEVLRDDQVASCFNQRCLAVIGKEWAVDPGGKTKKDKAAAEHLQQLLHHIGWDRVTQKMLYGVYYGFAVSEALWARDGRHIMLDEVKVRDRRRFGYDGLGRLRMKTFSTPLGELLPERKFWDFATGSDHDDEPYGLGLGHWLYWPAWFKRNGLKYWLIFLEKFGQPTAKGTYAPNALPEEKNKLLQALSAISTDAGVIVPEGMAIELLEAARSGTADYASIYDRMDAAIAKVCVGQTASSQGTPGRLGNDELQSDVRLDLVKADADLVCESFNRSIGRWLTEWNYPGAQVPRVYRKVEPPEDLNQTADRDKKIVDMGFKPSLRHIQDNYGGEWTEATPAQPPAQPVPPAPAAEFADTDLAQTVPDALAVQLGQRLRPITQDWGNQLARLLDEATSLEDLQKRLIALAPELSLDEYANIMATGLEVAQLAGRNDVQDEIAALESP</sequence>
<dbReference type="Proteomes" id="UP001139028">
    <property type="component" value="Unassembled WGS sequence"/>
</dbReference>
<evidence type="ECO:0000313" key="1">
    <source>
        <dbReference type="EMBL" id="MCO1335361.1"/>
    </source>
</evidence>
<name>A0A9X2ETC7_9GAMM</name>
<accession>A0A9X2ETC7</accession>